<evidence type="ECO:0000313" key="2">
    <source>
        <dbReference type="Proteomes" id="UP000215033"/>
    </source>
</evidence>
<evidence type="ECO:0008006" key="3">
    <source>
        <dbReference type="Google" id="ProtNLM"/>
    </source>
</evidence>
<reference evidence="1 2" key="1">
    <citation type="submission" date="2017-06" db="EMBL/GenBank/DDBJ databases">
        <authorList>
            <consortium name="Pathogen Informatics"/>
        </authorList>
    </citation>
    <scope>NUCLEOTIDE SEQUENCE [LARGE SCALE GENOMIC DNA]</scope>
    <source>
        <strain evidence="1 2">NCTC12230</strain>
    </source>
</reference>
<name>A0AB38DTV3_9NEIS</name>
<dbReference type="KEGG" id="nzo:SAMEA4504057_1935"/>
<dbReference type="Proteomes" id="UP000215033">
    <property type="component" value="Chromosome 1"/>
</dbReference>
<organism evidence="1 2">
    <name type="scientific">Neisseria zoodegmatis</name>
    <dbReference type="NCBI Taxonomy" id="326523"/>
    <lineage>
        <taxon>Bacteria</taxon>
        <taxon>Pseudomonadati</taxon>
        <taxon>Pseudomonadota</taxon>
        <taxon>Betaproteobacteria</taxon>
        <taxon>Neisseriales</taxon>
        <taxon>Neisseriaceae</taxon>
        <taxon>Neisseria</taxon>
    </lineage>
</organism>
<dbReference type="EMBL" id="LT906434">
    <property type="protein sequence ID" value="SNU80412.1"/>
    <property type="molecule type" value="Genomic_DNA"/>
</dbReference>
<evidence type="ECO:0000313" key="1">
    <source>
        <dbReference type="EMBL" id="SNU80412.1"/>
    </source>
</evidence>
<proteinExistence type="predicted"/>
<accession>A0AB38DTV3</accession>
<sequence>MIGELFFHSIKDAKSRQKKPFIPREKYEWSIHCGKTSYCLGLPQGRKGNRCQCFAF</sequence>
<dbReference type="AlphaFoldDB" id="A0AB38DTV3"/>
<gene>
    <name evidence="1" type="ORF">SAMEA4504057_01935</name>
</gene>
<protein>
    <recommendedName>
        <fullName evidence="3">Transposase</fullName>
    </recommendedName>
</protein>